<feature type="region of interest" description="Disordered" evidence="1">
    <location>
        <begin position="807"/>
        <end position="847"/>
    </location>
</feature>
<dbReference type="PANTHER" id="PTHR31984:SF12">
    <property type="entry name" value="THIOREDOXIN DOMAIN-CONTAINING PROTEIN"/>
    <property type="match status" value="1"/>
</dbReference>
<dbReference type="Gene3D" id="3.40.1740.10">
    <property type="entry name" value="VC0467-like"/>
    <property type="match status" value="1"/>
</dbReference>
<dbReference type="InterPro" id="IPR003774">
    <property type="entry name" value="AlgH-like"/>
</dbReference>
<dbReference type="Gene3D" id="3.40.30.10">
    <property type="entry name" value="Glutaredoxin"/>
    <property type="match status" value="2"/>
</dbReference>
<evidence type="ECO:0000313" key="4">
    <source>
        <dbReference type="Proteomes" id="UP001318860"/>
    </source>
</evidence>
<comment type="caution">
    <text evidence="3">The sequence shown here is derived from an EMBL/GenBank/DDBJ whole genome shotgun (WGS) entry which is preliminary data.</text>
</comment>
<accession>A0ABR0VYG1</accession>
<feature type="compositionally biased region" description="Polar residues" evidence="1">
    <location>
        <begin position="837"/>
        <end position="847"/>
    </location>
</feature>
<evidence type="ECO:0000256" key="1">
    <source>
        <dbReference type="SAM" id="MobiDB-lite"/>
    </source>
</evidence>
<proteinExistence type="predicted"/>
<evidence type="ECO:0008006" key="5">
    <source>
        <dbReference type="Google" id="ProtNLM"/>
    </source>
</evidence>
<feature type="region of interest" description="Disordered" evidence="1">
    <location>
        <begin position="603"/>
        <end position="628"/>
    </location>
</feature>
<sequence length="1242" mass="139272">MLSHRYIRMCLCMSNLNRSGRVLLLLLLLAALASFSSHTVDCGGGSGGGAKVQWQILNRSNYSSQIRLHPHLLLLVTVPWSGETRSLMKELAHVVASDEAKFGTLKLMVLYRNVEKILANALGVTDGITIFYYRNTVSYKYLGRLRVQNILSSVHYAMSLSPDELPLKSLMTPEELKDFLHSTDKAVLLLEFCGWTPRLLAMNKSMTESVLGKGYHGADFNRGNNGTLAAKEKDNRKGMEDDKLSCGNDNGFSGVPWSTQFSPVNDSLLKRAENMTFSAGESCDLYEFQQFEGFLQKLITFAREIFLPPERLRFAVVRERSLLPLLKIEDPGSWLMSVHFAGCPSCSRVLKEVGDLRTVLQAQSSPVLEARCCRVFILYLSCLVDDPHGVQAALSAKRPTMLLFVDRSSDSMQIRRESHEALNAFRELAKHSEMSNQIHGQATIRPDKMVESNRALWNTLKHPRLQPFPALQKLILKDKMSIMIMNEGQQVTLEDLVPDLQSRSVREILTYALKRKELKLSSLAKDAGFQLLSKDFDIEVLESLPSRSEDQSQGFGEAPVEDVDESVATNKKKIPGVSSSRWHEETPDPSDVEYIMLESKEDSLDKSSPSSVEQRGHHSTGIGTDGAQDGHYRLLETLTGGTKIPSVIIIDPISQKHYVLTESSVVGYSSLSAFANDFLAGKLPPYIQSATIVPSSRNAQRPPFVNLDFHETDSIPQVTTHTFAELVLGNNSDPKNSGHSWDRNVLVLFSSSWCGFCQRMELVVREVYRGVKAYANMKIKSSRKEKLMLTGEDIVYFSCRKSDMENYTPPTTSVGDTRRPPRLAIPRLPEPQVPLPESSSRASTRHQCSLRVSSTRRRAPTAIAPAPSVAPDLPLSIFPTPVRWVPRLRTPFISERLFCITMEIFLSIVFSIWQCNMEYGNAVAILTSEYADDILKLPLIYMMDCIFKRLQLDHTTNFAVTETSSLDFLAFIVYQGWASARLMREVYPLLLLFPAERKNNTVSYEGDIAVSDIIKFLAAHGSHVKDLTMDKSFVEGQNSVTEVPPTRILHHEVVLEDRLENVAVKYQINGQPSHERPQLFAGSVISATEKLLDVHPFDESKILIVKVDERTGFEGLIINKHISWDSIKDDIGGGFELLKEAPLSFGGPVMISGMPLVSLTHKSIEGQSFQVLPNIYFIDQLATHSLLEEIRVGNKSVEDYWFFLGYCSWGWEQLFHEIAQGAWNVSKGNFEQLSGHKSTLNL</sequence>
<keyword evidence="4" id="KW-1185">Reference proteome</keyword>
<feature type="chain" id="PRO_5046343021" description="Thioredoxin domain-containing protein" evidence="2">
    <location>
        <begin position="39"/>
        <end position="1242"/>
    </location>
</feature>
<dbReference type="SUPFAM" id="SSF143456">
    <property type="entry name" value="VC0467-like"/>
    <property type="match status" value="1"/>
</dbReference>
<evidence type="ECO:0000256" key="2">
    <source>
        <dbReference type="SAM" id="SignalP"/>
    </source>
</evidence>
<organism evidence="3 4">
    <name type="scientific">Rehmannia glutinosa</name>
    <name type="common">Chinese foxglove</name>
    <dbReference type="NCBI Taxonomy" id="99300"/>
    <lineage>
        <taxon>Eukaryota</taxon>
        <taxon>Viridiplantae</taxon>
        <taxon>Streptophyta</taxon>
        <taxon>Embryophyta</taxon>
        <taxon>Tracheophyta</taxon>
        <taxon>Spermatophyta</taxon>
        <taxon>Magnoliopsida</taxon>
        <taxon>eudicotyledons</taxon>
        <taxon>Gunneridae</taxon>
        <taxon>Pentapetalae</taxon>
        <taxon>asterids</taxon>
        <taxon>lamiids</taxon>
        <taxon>Lamiales</taxon>
        <taxon>Orobanchaceae</taxon>
        <taxon>Rehmannieae</taxon>
        <taxon>Rehmannia</taxon>
    </lineage>
</organism>
<dbReference type="Pfam" id="PF02622">
    <property type="entry name" value="DUF179"/>
    <property type="match status" value="1"/>
</dbReference>
<feature type="signal peptide" evidence="2">
    <location>
        <begin position="1"/>
        <end position="38"/>
    </location>
</feature>
<dbReference type="InterPro" id="IPR036249">
    <property type="entry name" value="Thioredoxin-like_sf"/>
</dbReference>
<dbReference type="Proteomes" id="UP001318860">
    <property type="component" value="Unassembled WGS sequence"/>
</dbReference>
<dbReference type="SUPFAM" id="SSF52833">
    <property type="entry name" value="Thioredoxin-like"/>
    <property type="match status" value="1"/>
</dbReference>
<name>A0ABR0VYG1_REHGL</name>
<keyword evidence="2" id="KW-0732">Signal</keyword>
<feature type="region of interest" description="Disordered" evidence="1">
    <location>
        <begin position="547"/>
        <end position="589"/>
    </location>
</feature>
<protein>
    <recommendedName>
        <fullName evidence="5">Thioredoxin domain-containing protein</fullName>
    </recommendedName>
</protein>
<dbReference type="EMBL" id="JABTTQ020000531">
    <property type="protein sequence ID" value="KAK6139109.1"/>
    <property type="molecule type" value="Genomic_DNA"/>
</dbReference>
<evidence type="ECO:0000313" key="3">
    <source>
        <dbReference type="EMBL" id="KAK6139109.1"/>
    </source>
</evidence>
<reference evidence="3 4" key="1">
    <citation type="journal article" date="2021" name="Comput. Struct. Biotechnol. J.">
        <title>De novo genome assembly of the potent medicinal plant Rehmannia glutinosa using nanopore technology.</title>
        <authorList>
            <person name="Ma L."/>
            <person name="Dong C."/>
            <person name="Song C."/>
            <person name="Wang X."/>
            <person name="Zheng X."/>
            <person name="Niu Y."/>
            <person name="Chen S."/>
            <person name="Feng W."/>
        </authorList>
    </citation>
    <scope>NUCLEOTIDE SEQUENCE [LARGE SCALE GENOMIC DNA]</scope>
    <source>
        <strain evidence="3">DH-2019</strain>
    </source>
</reference>
<dbReference type="PANTHER" id="PTHR31984">
    <property type="entry name" value="TRANSPORTER, PUTATIVE (DUF179)-RELATED"/>
    <property type="match status" value="1"/>
</dbReference>
<gene>
    <name evidence="3" type="ORF">DH2020_027154</name>
</gene>